<evidence type="ECO:0000313" key="2">
    <source>
        <dbReference type="EMBL" id="RVW07938.1"/>
    </source>
</evidence>
<accession>A0A438BAB2</accession>
<feature type="transmembrane region" description="Helical" evidence="1">
    <location>
        <begin position="42"/>
        <end position="61"/>
    </location>
</feature>
<gene>
    <name evidence="2" type="ORF">EGT67_18550</name>
</gene>
<feature type="transmembrane region" description="Helical" evidence="1">
    <location>
        <begin position="121"/>
        <end position="141"/>
    </location>
</feature>
<reference evidence="2 3" key="1">
    <citation type="submission" date="2018-11" db="EMBL/GenBank/DDBJ databases">
        <title>Rhodococcus spongicola sp. nov. and Rhodococcus xishaensis sp. nov. from marine sponges.</title>
        <authorList>
            <person name="Li L."/>
            <person name="Lin H.W."/>
        </authorList>
    </citation>
    <scope>NUCLEOTIDE SEQUENCE [LARGE SCALE GENOMIC DNA]</scope>
    <source>
        <strain evidence="2 3">CCTCC AB2014297</strain>
    </source>
</reference>
<evidence type="ECO:0000256" key="1">
    <source>
        <dbReference type="SAM" id="Phobius"/>
    </source>
</evidence>
<keyword evidence="1" id="KW-1133">Transmembrane helix</keyword>
<dbReference type="RefSeq" id="WP_127917567.1">
    <property type="nucleotide sequence ID" value="NZ_RKLP01000010.1"/>
</dbReference>
<organism evidence="2 3">
    <name type="scientific">Prescottella agglutinans</name>
    <dbReference type="NCBI Taxonomy" id="1644129"/>
    <lineage>
        <taxon>Bacteria</taxon>
        <taxon>Bacillati</taxon>
        <taxon>Actinomycetota</taxon>
        <taxon>Actinomycetes</taxon>
        <taxon>Mycobacteriales</taxon>
        <taxon>Nocardiaceae</taxon>
        <taxon>Prescottella</taxon>
    </lineage>
</organism>
<evidence type="ECO:0000313" key="3">
    <source>
        <dbReference type="Proteomes" id="UP000286208"/>
    </source>
</evidence>
<dbReference type="AlphaFoldDB" id="A0A438BAB2"/>
<sequence length="217" mass="22707">MGRLGKAGLRRESIGFAIGSALFALGAVPGYATAVGTETDNLTFFVGSLFFTAAAFVQLRLSGRTVPGAATSRVDRYDWWSALVQFVGTLLFNFSTGTALIRSLSLPEHHEFVWEPDLFGSTFFLVSSLLAVVATTDVDGLWDPHARNWGSTWLNAIGSVAFGVSAIGAVFVPGTHVPENATAANLGTLIGALCFLAAALLMRPPAPGRATTPDSGG</sequence>
<keyword evidence="1" id="KW-0812">Transmembrane</keyword>
<keyword evidence="1" id="KW-0472">Membrane</keyword>
<proteinExistence type="predicted"/>
<protein>
    <recommendedName>
        <fullName evidence="4">YrhK domain-containing protein</fullName>
    </recommendedName>
</protein>
<feature type="transmembrane region" description="Helical" evidence="1">
    <location>
        <begin position="153"/>
        <end position="172"/>
    </location>
</feature>
<dbReference type="OrthoDB" id="244933at2"/>
<comment type="caution">
    <text evidence="2">The sequence shown here is derived from an EMBL/GenBank/DDBJ whole genome shotgun (WGS) entry which is preliminary data.</text>
</comment>
<keyword evidence="3" id="KW-1185">Reference proteome</keyword>
<dbReference type="EMBL" id="RKLP01000010">
    <property type="protein sequence ID" value="RVW07938.1"/>
    <property type="molecule type" value="Genomic_DNA"/>
</dbReference>
<dbReference type="Proteomes" id="UP000286208">
    <property type="component" value="Unassembled WGS sequence"/>
</dbReference>
<feature type="transmembrane region" description="Helical" evidence="1">
    <location>
        <begin position="82"/>
        <end position="101"/>
    </location>
</feature>
<name>A0A438BAB2_9NOCA</name>
<feature type="transmembrane region" description="Helical" evidence="1">
    <location>
        <begin position="184"/>
        <end position="202"/>
    </location>
</feature>
<evidence type="ECO:0008006" key="4">
    <source>
        <dbReference type="Google" id="ProtNLM"/>
    </source>
</evidence>